<proteinExistence type="predicted"/>
<name>A0AAE0C5M6_9CHLO</name>
<reference evidence="1 2" key="1">
    <citation type="journal article" date="2015" name="Genome Biol. Evol.">
        <title>Comparative Genomics of a Bacterivorous Green Alga Reveals Evolutionary Causalities and Consequences of Phago-Mixotrophic Mode of Nutrition.</title>
        <authorList>
            <person name="Burns J.A."/>
            <person name="Paasch A."/>
            <person name="Narechania A."/>
            <person name="Kim E."/>
        </authorList>
    </citation>
    <scope>NUCLEOTIDE SEQUENCE [LARGE SCALE GENOMIC DNA]</scope>
    <source>
        <strain evidence="1 2">PLY_AMNH</strain>
    </source>
</reference>
<protein>
    <submittedName>
        <fullName evidence="1">Uncharacterized protein</fullName>
    </submittedName>
</protein>
<gene>
    <name evidence="1" type="ORF">CYMTET_42544</name>
</gene>
<dbReference type="AlphaFoldDB" id="A0AAE0C5M6"/>
<keyword evidence="2" id="KW-1185">Reference proteome</keyword>
<sequence>MDAVTKELHKKLGEEFGGTKGPHCMNHKCVDALPKCLRKACSEVSTSAGLLRACREPYAACAALASERCKPKCSSLRGSEDQRVCINECVYGVCKGDAAVKKCKHTTQVDRQAICIRSKCSEDLKACLSKRCSLPEKVA</sequence>
<organism evidence="1 2">
    <name type="scientific">Cymbomonas tetramitiformis</name>
    <dbReference type="NCBI Taxonomy" id="36881"/>
    <lineage>
        <taxon>Eukaryota</taxon>
        <taxon>Viridiplantae</taxon>
        <taxon>Chlorophyta</taxon>
        <taxon>Pyramimonadophyceae</taxon>
        <taxon>Pyramimonadales</taxon>
        <taxon>Pyramimonadaceae</taxon>
        <taxon>Cymbomonas</taxon>
    </lineage>
</organism>
<comment type="caution">
    <text evidence="1">The sequence shown here is derived from an EMBL/GenBank/DDBJ whole genome shotgun (WGS) entry which is preliminary data.</text>
</comment>
<accession>A0AAE0C5M6</accession>
<evidence type="ECO:0000313" key="2">
    <source>
        <dbReference type="Proteomes" id="UP001190700"/>
    </source>
</evidence>
<dbReference type="EMBL" id="LGRX02028521">
    <property type="protein sequence ID" value="KAK3247970.1"/>
    <property type="molecule type" value="Genomic_DNA"/>
</dbReference>
<evidence type="ECO:0000313" key="1">
    <source>
        <dbReference type="EMBL" id="KAK3247970.1"/>
    </source>
</evidence>
<dbReference type="Proteomes" id="UP001190700">
    <property type="component" value="Unassembled WGS sequence"/>
</dbReference>